<feature type="chain" id="PRO_5029795133" description="RND efflux pump membrane fusion protein barrel-sandwich domain-containing protein" evidence="3">
    <location>
        <begin position="35"/>
        <end position="396"/>
    </location>
</feature>
<sequence>MNRVREPLSPLRGARGTIFLVTLLALAACSQKPAAPRADEDGGTSGVPAATAASVKTPWVKAKNAEDVAMLEAPATVLATPESNAGVSPPFRARIVRVRVKPGEQVHRGDVVADVVMPEVVQAAGTYASAATRVGAYERRAAQLESLKQEGMVRLSELLDVQTKLAEARADQQSALAMLRVAGLAADDAQRLLASKGGEVALRSPIDGVVTQVKAAIGENRDAAGEPLVRVAGESEPRVEARCARVMPRRAEYELWLATGERHPLRLVGRAPQVDPRDGTTLVWLAPVAGTRLVQGQTGKVKIRLEEEEGAVAVPARAVGLGPKGPFVVANRAGTPQRLDVEVVAASGAEALVRGNALVIGAEVAADAAQTDEGAQAEAARPPPADQDAKREGDGT</sequence>
<comment type="caution">
    <text evidence="4">The sequence shown here is derived from an EMBL/GenBank/DDBJ whole genome shotgun (WGS) entry which is preliminary data.</text>
</comment>
<accession>A0A7I9VJW6</accession>
<feature type="signal peptide" evidence="3">
    <location>
        <begin position="1"/>
        <end position="34"/>
    </location>
</feature>
<evidence type="ECO:0000256" key="2">
    <source>
        <dbReference type="SAM" id="MobiDB-lite"/>
    </source>
</evidence>
<name>A0A7I9VJW6_9BACT</name>
<evidence type="ECO:0000256" key="3">
    <source>
        <dbReference type="SAM" id="SignalP"/>
    </source>
</evidence>
<dbReference type="PANTHER" id="PTHR30097">
    <property type="entry name" value="CATION EFFLUX SYSTEM PROTEIN CUSB"/>
    <property type="match status" value="1"/>
</dbReference>
<dbReference type="RefSeq" id="WP_176064168.1">
    <property type="nucleotide sequence ID" value="NZ_BJTG01000003.1"/>
</dbReference>
<gene>
    <name evidence="4" type="ORF">AMYX_14220</name>
</gene>
<organism evidence="4 5">
    <name type="scientific">Anaeromyxobacter diazotrophicus</name>
    <dbReference type="NCBI Taxonomy" id="2590199"/>
    <lineage>
        <taxon>Bacteria</taxon>
        <taxon>Pseudomonadati</taxon>
        <taxon>Myxococcota</taxon>
        <taxon>Myxococcia</taxon>
        <taxon>Myxococcales</taxon>
        <taxon>Cystobacterineae</taxon>
        <taxon>Anaeromyxobacteraceae</taxon>
        <taxon>Anaeromyxobacter</taxon>
    </lineage>
</organism>
<protein>
    <recommendedName>
        <fullName evidence="6">RND efflux pump membrane fusion protein barrel-sandwich domain-containing protein</fullName>
    </recommendedName>
</protein>
<dbReference type="AlphaFoldDB" id="A0A7I9VJW6"/>
<evidence type="ECO:0000313" key="4">
    <source>
        <dbReference type="EMBL" id="GEJ56681.1"/>
    </source>
</evidence>
<dbReference type="Gene3D" id="1.10.287.470">
    <property type="entry name" value="Helix hairpin bin"/>
    <property type="match status" value="1"/>
</dbReference>
<keyword evidence="1" id="KW-0813">Transport</keyword>
<dbReference type="InterPro" id="IPR051909">
    <property type="entry name" value="MFP_Cation_Efflux"/>
</dbReference>
<dbReference type="PROSITE" id="PS51257">
    <property type="entry name" value="PROKAR_LIPOPROTEIN"/>
    <property type="match status" value="1"/>
</dbReference>
<dbReference type="Gene3D" id="2.40.30.170">
    <property type="match status" value="1"/>
</dbReference>
<evidence type="ECO:0000313" key="5">
    <source>
        <dbReference type="Proteomes" id="UP000503640"/>
    </source>
</evidence>
<keyword evidence="5" id="KW-1185">Reference proteome</keyword>
<keyword evidence="3" id="KW-0732">Signal</keyword>
<dbReference type="Gene3D" id="2.40.50.100">
    <property type="match status" value="1"/>
</dbReference>
<proteinExistence type="predicted"/>
<dbReference type="Proteomes" id="UP000503640">
    <property type="component" value="Unassembled WGS sequence"/>
</dbReference>
<dbReference type="GO" id="GO:0030313">
    <property type="term" value="C:cell envelope"/>
    <property type="evidence" value="ECO:0007669"/>
    <property type="project" value="TreeGrafter"/>
</dbReference>
<feature type="compositionally biased region" description="Basic and acidic residues" evidence="2">
    <location>
        <begin position="387"/>
        <end position="396"/>
    </location>
</feature>
<dbReference type="EMBL" id="BJTG01000003">
    <property type="protein sequence ID" value="GEJ56681.1"/>
    <property type="molecule type" value="Genomic_DNA"/>
</dbReference>
<feature type="region of interest" description="Disordered" evidence="2">
    <location>
        <begin position="367"/>
        <end position="396"/>
    </location>
</feature>
<evidence type="ECO:0000256" key="1">
    <source>
        <dbReference type="ARBA" id="ARBA00022448"/>
    </source>
</evidence>
<dbReference type="PANTHER" id="PTHR30097:SF4">
    <property type="entry name" value="SLR6042 PROTEIN"/>
    <property type="match status" value="1"/>
</dbReference>
<dbReference type="GO" id="GO:0060003">
    <property type="term" value="P:copper ion export"/>
    <property type="evidence" value="ECO:0007669"/>
    <property type="project" value="TreeGrafter"/>
</dbReference>
<evidence type="ECO:0008006" key="6">
    <source>
        <dbReference type="Google" id="ProtNLM"/>
    </source>
</evidence>
<dbReference type="GO" id="GO:0015679">
    <property type="term" value="P:plasma membrane copper ion transport"/>
    <property type="evidence" value="ECO:0007669"/>
    <property type="project" value="TreeGrafter"/>
</dbReference>
<reference evidence="5" key="1">
    <citation type="journal article" date="2020" name="Appl. Environ. Microbiol.">
        <title>Diazotrophic Anaeromyxobacter Isolates from Soils.</title>
        <authorList>
            <person name="Masuda Y."/>
            <person name="Yamanaka H."/>
            <person name="Xu Z.X."/>
            <person name="Shiratori Y."/>
            <person name="Aono T."/>
            <person name="Amachi S."/>
            <person name="Senoo K."/>
            <person name="Itoh H."/>
        </authorList>
    </citation>
    <scope>NUCLEOTIDE SEQUENCE [LARGE SCALE GENOMIC DNA]</scope>
    <source>
        <strain evidence="5">R267</strain>
    </source>
</reference>